<evidence type="ECO:0000256" key="5">
    <source>
        <dbReference type="ARBA" id="ARBA00022723"/>
    </source>
</evidence>
<comment type="similarity">
    <text evidence="2 14">Belongs to the ANKZF1/VMS1 family.</text>
</comment>
<evidence type="ECO:0000256" key="4">
    <source>
        <dbReference type="ARBA" id="ARBA00022722"/>
    </source>
</evidence>
<proteinExistence type="inferred from homology"/>
<dbReference type="InterPro" id="IPR047139">
    <property type="entry name" value="ANKZ1/VMS1"/>
</dbReference>
<evidence type="ECO:0000259" key="16">
    <source>
        <dbReference type="PROSITE" id="PS52044"/>
    </source>
</evidence>
<evidence type="ECO:0000256" key="9">
    <source>
        <dbReference type="ARBA" id="ARBA00022801"/>
    </source>
</evidence>
<comment type="domain">
    <text evidence="14">The VLRF1 domain mediates binding to the 60S ribosomal subunit.</text>
</comment>
<comment type="caution">
    <text evidence="17">The sequence shown here is derived from an EMBL/GenBank/DDBJ whole genome shotgun (WGS) entry which is preliminary data.</text>
</comment>
<dbReference type="PANTHER" id="PTHR16036:SF2">
    <property type="entry name" value="TRNA ENDONUCLEASE ANKZF1"/>
    <property type="match status" value="1"/>
</dbReference>
<feature type="domain" description="VLRF1" evidence="16">
    <location>
        <begin position="252"/>
        <end position="395"/>
    </location>
</feature>
<keyword evidence="3 14" id="KW-0963">Cytoplasm</keyword>
<accession>A0A9W8I7Z6</accession>
<dbReference type="OrthoDB" id="429841at2759"/>
<evidence type="ECO:0000256" key="14">
    <source>
        <dbReference type="PROSITE-ProRule" id="PRU01389"/>
    </source>
</evidence>
<feature type="region of interest" description="Disordered" evidence="15">
    <location>
        <begin position="565"/>
        <end position="714"/>
    </location>
</feature>
<keyword evidence="6" id="KW-0677">Repeat</keyword>
<keyword evidence="11 13" id="KW-0040">ANK repeat</keyword>
<dbReference type="PROSITE" id="PS50088">
    <property type="entry name" value="ANK_REPEAT"/>
    <property type="match status" value="1"/>
</dbReference>
<keyword evidence="5" id="KW-0479">Metal-binding</keyword>
<evidence type="ECO:0000256" key="15">
    <source>
        <dbReference type="SAM" id="MobiDB-lite"/>
    </source>
</evidence>
<evidence type="ECO:0000256" key="2">
    <source>
        <dbReference type="ARBA" id="ARBA00009262"/>
    </source>
</evidence>
<evidence type="ECO:0000256" key="3">
    <source>
        <dbReference type="ARBA" id="ARBA00022490"/>
    </source>
</evidence>
<dbReference type="Proteomes" id="UP001139887">
    <property type="component" value="Unassembled WGS sequence"/>
</dbReference>
<feature type="compositionally biased region" description="Basic residues" evidence="15">
    <location>
        <begin position="590"/>
        <end position="611"/>
    </location>
</feature>
<dbReference type="GO" id="GO:0008270">
    <property type="term" value="F:zinc ion binding"/>
    <property type="evidence" value="ECO:0007669"/>
    <property type="project" value="UniProtKB-KW"/>
</dbReference>
<dbReference type="Pfam" id="PF18826">
    <property type="entry name" value="bVLRF1"/>
    <property type="match status" value="1"/>
</dbReference>
<feature type="compositionally biased region" description="Basic and acidic residues" evidence="15">
    <location>
        <begin position="46"/>
        <end position="57"/>
    </location>
</feature>
<feature type="compositionally biased region" description="Polar residues" evidence="15">
    <location>
        <begin position="634"/>
        <end position="647"/>
    </location>
</feature>
<dbReference type="GO" id="GO:0036503">
    <property type="term" value="P:ERAD pathway"/>
    <property type="evidence" value="ECO:0007669"/>
    <property type="project" value="TreeGrafter"/>
</dbReference>
<comment type="subcellular location">
    <subcellularLocation>
        <location evidence="1">Cytoplasm</location>
    </subcellularLocation>
</comment>
<keyword evidence="8" id="KW-0863">Zinc-finger</keyword>
<dbReference type="EMBL" id="JANBUW010000037">
    <property type="protein sequence ID" value="KAJ2850285.1"/>
    <property type="molecule type" value="Genomic_DNA"/>
</dbReference>
<evidence type="ECO:0000313" key="17">
    <source>
        <dbReference type="EMBL" id="KAJ2850285.1"/>
    </source>
</evidence>
<dbReference type="GO" id="GO:0004519">
    <property type="term" value="F:endonuclease activity"/>
    <property type="evidence" value="ECO:0007669"/>
    <property type="project" value="UniProtKB-KW"/>
</dbReference>
<gene>
    <name evidence="17" type="ORF">IWW36_002033</name>
</gene>
<protein>
    <recommendedName>
        <fullName evidence="16">VLRF1 domain-containing protein</fullName>
    </recommendedName>
</protein>
<keyword evidence="12" id="KW-0175">Coiled coil</keyword>
<dbReference type="AlphaFoldDB" id="A0A9W8I7Z6"/>
<feature type="repeat" description="ANK" evidence="13">
    <location>
        <begin position="496"/>
        <end position="528"/>
    </location>
</feature>
<evidence type="ECO:0000256" key="11">
    <source>
        <dbReference type="ARBA" id="ARBA00023043"/>
    </source>
</evidence>
<keyword evidence="9 14" id="KW-0378">Hydrolase</keyword>
<sequence>MATNEKTQGKQPASELPKFSIFHFPPELLTNLHLHSKLNRISKNTAQDKGKQSESKAHISTPHSIDQETELSQAFASARLAKPTCHTCGGIEFGSAQQQRAHFKTPWHHQNVQRKMEWRRTHTDARDESGYPWRPIKEETSDSEESLAEDTPVEQQNQQSDSDDEEDEGRGQYLWFADSEHEESIRAYGVHRRILLPKRMHGAHVDAVQVSCELQKMQLPPAPAKTHAELKADKQQRKAELSTQALPQVDPDSSLWTLMASNGGFFAAAVFDNRTGTVIAHKAIQRYTTRRKQGGLQSKQDGASGRAAISAGAQIRRYNERRLQEEIYELMAHWQPLLARSARVFVRVPRTSRRSFFKPDAALSWGDEHVRTLPVSMGRPNLRELQRVYMTLTRVRLAEFNLSVISTNTSDDVIEPVSIQEPELSSMSDNTLEPEPRPDLIEFVYTVAQMLMDQQQADEAIVSHLSEHLDKLLDAFSDPAMKLRYLEDCPHVQGYRTPTLLHLASHLGRRSLVEFLLDVGEDPTIINGHAPLYAGGMTAFQVARDRATRDTFRIYRFEHEGEPDGIDWERARVPDPLSPQQQQENEQRVREKKRRERERRKQQNQKQKKNNQAKPSSKDEDEMLDQAIKENQKQAKQSLRSQVTQMSPKEIQERMRKMAASAWDHSEVRVEKQLTPEEQRARDRELRFQAAERRRKQQQTQPQQQGTSSTEKCTHCGRSLHGLVPFEQFDWKCCSIECLHGQQMVFGIDL</sequence>
<dbReference type="GO" id="GO:0005737">
    <property type="term" value="C:cytoplasm"/>
    <property type="evidence" value="ECO:0007669"/>
    <property type="project" value="UniProtKB-SubCell"/>
</dbReference>
<feature type="compositionally biased region" description="Basic and acidic residues" evidence="15">
    <location>
        <begin position="664"/>
        <end position="692"/>
    </location>
</feature>
<dbReference type="Pfam" id="PF18716">
    <property type="entry name" value="VATC"/>
    <property type="match status" value="1"/>
</dbReference>
<keyword evidence="10" id="KW-0862">Zinc</keyword>
<keyword evidence="18" id="KW-1185">Reference proteome</keyword>
<evidence type="ECO:0000256" key="6">
    <source>
        <dbReference type="ARBA" id="ARBA00022737"/>
    </source>
</evidence>
<evidence type="ECO:0000256" key="10">
    <source>
        <dbReference type="ARBA" id="ARBA00022833"/>
    </source>
</evidence>
<dbReference type="GO" id="GO:0016787">
    <property type="term" value="F:hydrolase activity"/>
    <property type="evidence" value="ECO:0007669"/>
    <property type="project" value="UniProtKB-KW"/>
</dbReference>
<evidence type="ECO:0000313" key="18">
    <source>
        <dbReference type="Proteomes" id="UP001139887"/>
    </source>
</evidence>
<keyword evidence="7 14" id="KW-0255">Endonuclease</keyword>
<evidence type="ECO:0000256" key="12">
    <source>
        <dbReference type="ARBA" id="ARBA00023054"/>
    </source>
</evidence>
<dbReference type="PROSITE" id="PS52044">
    <property type="entry name" value="VLRF1"/>
    <property type="match status" value="1"/>
</dbReference>
<dbReference type="Gene3D" id="1.25.40.20">
    <property type="entry name" value="Ankyrin repeat-containing domain"/>
    <property type="match status" value="1"/>
</dbReference>
<dbReference type="PANTHER" id="PTHR16036">
    <property type="entry name" value="ANKYRIN REPEAT AND ZINC FINGER DOMAIN-CONTAINING PROTEIN 1"/>
    <property type="match status" value="1"/>
</dbReference>
<evidence type="ECO:0000256" key="13">
    <source>
        <dbReference type="PROSITE-ProRule" id="PRU00023"/>
    </source>
</evidence>
<feature type="active site" evidence="14">
    <location>
        <position position="297"/>
    </location>
</feature>
<feature type="region of interest" description="Disordered" evidence="15">
    <location>
        <begin position="44"/>
        <end position="65"/>
    </location>
</feature>
<feature type="region of interest" description="Disordered" evidence="15">
    <location>
        <begin position="102"/>
        <end position="169"/>
    </location>
</feature>
<evidence type="ECO:0000256" key="8">
    <source>
        <dbReference type="ARBA" id="ARBA00022771"/>
    </source>
</evidence>
<keyword evidence="4 14" id="KW-0540">Nuclease</keyword>
<dbReference type="InterPro" id="IPR002110">
    <property type="entry name" value="Ankyrin_rpt"/>
</dbReference>
<reference evidence="17" key="1">
    <citation type="submission" date="2022-07" db="EMBL/GenBank/DDBJ databases">
        <title>Phylogenomic reconstructions and comparative analyses of Kickxellomycotina fungi.</title>
        <authorList>
            <person name="Reynolds N.K."/>
            <person name="Stajich J.E."/>
            <person name="Barry K."/>
            <person name="Grigoriev I.V."/>
            <person name="Crous P."/>
            <person name="Smith M.E."/>
        </authorList>
    </citation>
    <scope>NUCLEOTIDE SEQUENCE</scope>
    <source>
        <strain evidence="17">NRRL 1566</strain>
    </source>
</reference>
<dbReference type="InterPro" id="IPR041175">
    <property type="entry name" value="VLRF1/Vms1"/>
</dbReference>
<dbReference type="InterPro" id="IPR041540">
    <property type="entry name" value="VATC"/>
</dbReference>
<name>A0A9W8I7Z6_9FUNG</name>
<feature type="compositionally biased region" description="Basic and acidic residues" evidence="15">
    <location>
        <begin position="114"/>
        <end position="140"/>
    </location>
</feature>
<feature type="compositionally biased region" description="Acidic residues" evidence="15">
    <location>
        <begin position="141"/>
        <end position="152"/>
    </location>
</feature>
<evidence type="ECO:0000256" key="7">
    <source>
        <dbReference type="ARBA" id="ARBA00022759"/>
    </source>
</evidence>
<evidence type="ECO:0000256" key="1">
    <source>
        <dbReference type="ARBA" id="ARBA00004496"/>
    </source>
</evidence>
<organism evidence="17 18">
    <name type="scientific">Coemansia brasiliensis</name>
    <dbReference type="NCBI Taxonomy" id="2650707"/>
    <lineage>
        <taxon>Eukaryota</taxon>
        <taxon>Fungi</taxon>
        <taxon>Fungi incertae sedis</taxon>
        <taxon>Zoopagomycota</taxon>
        <taxon>Kickxellomycotina</taxon>
        <taxon>Kickxellomycetes</taxon>
        <taxon>Kickxellales</taxon>
        <taxon>Kickxellaceae</taxon>
        <taxon>Coemansia</taxon>
    </lineage>
</organism>
<dbReference type="InterPro" id="IPR036770">
    <property type="entry name" value="Ankyrin_rpt-contain_sf"/>
</dbReference>